<sequence>MLSGLRFWFPLQCSLCIGYAFPGQMSFLREQPNQSDFGCSEHNVGRKCDSNNRNNISNKNSLNSSGIHRIHRKCAL</sequence>
<dbReference type="Proteomes" id="UP000247647">
    <property type="component" value="Unassembled WGS sequence"/>
</dbReference>
<evidence type="ECO:0000313" key="2">
    <source>
        <dbReference type="EMBL" id="PYH37759.1"/>
    </source>
</evidence>
<organism evidence="2 3">
    <name type="scientific">Aspergillus neoniger (strain CBS 115656)</name>
    <dbReference type="NCBI Taxonomy" id="1448310"/>
    <lineage>
        <taxon>Eukaryota</taxon>
        <taxon>Fungi</taxon>
        <taxon>Dikarya</taxon>
        <taxon>Ascomycota</taxon>
        <taxon>Pezizomycotina</taxon>
        <taxon>Eurotiomycetes</taxon>
        <taxon>Eurotiomycetidae</taxon>
        <taxon>Eurotiales</taxon>
        <taxon>Aspergillaceae</taxon>
        <taxon>Aspergillus</taxon>
        <taxon>Aspergillus subgen. Circumdati</taxon>
    </lineage>
</organism>
<accession>A0A318YTN1</accession>
<feature type="signal peptide" evidence="1">
    <location>
        <begin position="1"/>
        <end position="20"/>
    </location>
</feature>
<evidence type="ECO:0000256" key="1">
    <source>
        <dbReference type="SAM" id="SignalP"/>
    </source>
</evidence>
<feature type="chain" id="PRO_5016440376" description="Secreted protein" evidence="1">
    <location>
        <begin position="21"/>
        <end position="76"/>
    </location>
</feature>
<evidence type="ECO:0000313" key="3">
    <source>
        <dbReference type="Proteomes" id="UP000247647"/>
    </source>
</evidence>
<reference evidence="2" key="1">
    <citation type="submission" date="2016-12" db="EMBL/GenBank/DDBJ databases">
        <title>The genomes of Aspergillus section Nigri reveals drivers in fungal speciation.</title>
        <authorList>
            <consortium name="DOE Joint Genome Institute"/>
            <person name="Vesth T.C."/>
            <person name="Nybo J."/>
            <person name="Theobald S."/>
            <person name="Brandl J."/>
            <person name="Frisvad J.C."/>
            <person name="Nielsen K.F."/>
            <person name="Lyhne E.K."/>
            <person name="Kogle M.E."/>
            <person name="Kuo A."/>
            <person name="Riley R."/>
            <person name="Clum A."/>
            <person name="Nolan M."/>
            <person name="Lipzen A."/>
            <person name="Salamov A."/>
            <person name="Henrissat B."/>
            <person name="Wiebenga A."/>
            <person name="De Vries R.P."/>
            <person name="Grigoriev I.V."/>
            <person name="Mortensen U.H."/>
            <person name="Andersen M.R."/>
            <person name="Baker S.E."/>
        </authorList>
    </citation>
    <scope>NUCLEOTIDE SEQUENCE [LARGE SCALE GENOMIC DNA]</scope>
    <source>
        <strain evidence="2">CBS 115656</strain>
    </source>
</reference>
<keyword evidence="3" id="KW-1185">Reference proteome</keyword>
<protein>
    <recommendedName>
        <fullName evidence="4">Secreted protein</fullName>
    </recommendedName>
</protein>
<dbReference type="RefSeq" id="XP_025483237.1">
    <property type="nucleotide sequence ID" value="XM_025618444.1"/>
</dbReference>
<dbReference type="AlphaFoldDB" id="A0A318YTN1"/>
<proteinExistence type="predicted"/>
<gene>
    <name evidence="2" type="ORF">BO87DRAFT_185722</name>
</gene>
<evidence type="ECO:0008006" key="4">
    <source>
        <dbReference type="Google" id="ProtNLM"/>
    </source>
</evidence>
<dbReference type="EMBL" id="KZ821449">
    <property type="protein sequence ID" value="PYH37759.1"/>
    <property type="molecule type" value="Genomic_DNA"/>
</dbReference>
<keyword evidence="1" id="KW-0732">Signal</keyword>
<name>A0A318YTN1_ASPNB</name>
<dbReference type="GeneID" id="37120900"/>